<comment type="caution">
    <text evidence="2">The sequence shown here is derived from an EMBL/GenBank/DDBJ whole genome shotgun (WGS) entry which is preliminary data.</text>
</comment>
<evidence type="ECO:0000256" key="1">
    <source>
        <dbReference type="SAM" id="MobiDB-lite"/>
    </source>
</evidence>
<dbReference type="Proteomes" id="UP000403266">
    <property type="component" value="Unassembled WGS sequence"/>
</dbReference>
<reference evidence="2 3" key="1">
    <citation type="journal article" date="2019" name="Syst. Appl. Microbiol.">
        <title>Microvirga tunisiensis sp. nov., a root nodule symbiotic bacterium isolated from Lupinus micranthus and L. luteus grown in Northern Tunisia.</title>
        <authorList>
            <person name="Msaddak A."/>
            <person name="Rejili M."/>
            <person name="Duran D."/>
            <person name="Mars M."/>
            <person name="Palacios J.M."/>
            <person name="Ruiz-Argueso T."/>
            <person name="Rey L."/>
            <person name="Imperial J."/>
        </authorList>
    </citation>
    <scope>NUCLEOTIDE SEQUENCE [LARGE SCALE GENOMIC DNA]</scope>
    <source>
        <strain evidence="2 3">Lmie10</strain>
    </source>
</reference>
<name>A0A5N7N4R7_9HYPH</name>
<gene>
    <name evidence="2" type="ORF">FS320_36960</name>
</gene>
<keyword evidence="3" id="KW-1185">Reference proteome</keyword>
<feature type="region of interest" description="Disordered" evidence="1">
    <location>
        <begin position="1"/>
        <end position="24"/>
    </location>
</feature>
<protein>
    <submittedName>
        <fullName evidence="2">Uncharacterized protein</fullName>
    </submittedName>
</protein>
<proteinExistence type="predicted"/>
<accession>A0A5N7N4R7</accession>
<evidence type="ECO:0000313" key="3">
    <source>
        <dbReference type="Proteomes" id="UP000403266"/>
    </source>
</evidence>
<dbReference type="AlphaFoldDB" id="A0A5N7N4R7"/>
<sequence>MADDQSSGRKRPAKDPETLVASAVSQEQEAAALASKAAELEANGKLLEAKLLARASRHRRVESLKVRAVAAATKKVP</sequence>
<dbReference type="EMBL" id="VOSK01000373">
    <property type="protein sequence ID" value="MPR30456.1"/>
    <property type="molecule type" value="Genomic_DNA"/>
</dbReference>
<dbReference type="RefSeq" id="WP_152717295.1">
    <property type="nucleotide sequence ID" value="NZ_VOSJ01000407.1"/>
</dbReference>
<evidence type="ECO:0000313" key="2">
    <source>
        <dbReference type="EMBL" id="MPR30456.1"/>
    </source>
</evidence>
<organism evidence="2 3">
    <name type="scientific">Microvirga tunisiensis</name>
    <dbReference type="NCBI Taxonomy" id="2108360"/>
    <lineage>
        <taxon>Bacteria</taxon>
        <taxon>Pseudomonadati</taxon>
        <taxon>Pseudomonadota</taxon>
        <taxon>Alphaproteobacteria</taxon>
        <taxon>Hyphomicrobiales</taxon>
        <taxon>Methylobacteriaceae</taxon>
        <taxon>Microvirga</taxon>
    </lineage>
</organism>